<dbReference type="Proteomes" id="UP000538566">
    <property type="component" value="Unassembled WGS sequence"/>
</dbReference>
<keyword evidence="1" id="KW-0472">Membrane</keyword>
<feature type="transmembrane region" description="Helical" evidence="1">
    <location>
        <begin position="143"/>
        <end position="161"/>
    </location>
</feature>
<dbReference type="OrthoDB" id="7564758at2"/>
<sequence length="164" mass="17852">MGFLSFRTRLRAFQTMRCDPPDPGFIADLEFLENRDLDLSVRLGAMLGFNALLITIGTHPISASPGAPLSLDAPSQPGFVLANLAALMPLVISCALALRAMLLGEEFDADGLDGDAALRQRLFATFIRSIDAQARLLYHAVRWTLVGGVLNLLLWAAILYAKMH</sequence>
<dbReference type="EMBL" id="JACHOA010000003">
    <property type="protein sequence ID" value="MBB4613708.1"/>
    <property type="molecule type" value="Genomic_DNA"/>
</dbReference>
<name>A0A7W7AB18_9SPHN</name>
<comment type="caution">
    <text evidence="2">The sequence shown here is derived from an EMBL/GenBank/DDBJ whole genome shotgun (WGS) entry which is preliminary data.</text>
</comment>
<reference evidence="2 3" key="1">
    <citation type="submission" date="2020-08" db="EMBL/GenBank/DDBJ databases">
        <title>Genomic Encyclopedia of Type Strains, Phase IV (KMG-IV): sequencing the most valuable type-strain genomes for metagenomic binning, comparative biology and taxonomic classification.</title>
        <authorList>
            <person name="Goeker M."/>
        </authorList>
    </citation>
    <scope>NUCLEOTIDE SEQUENCE [LARGE SCALE GENOMIC DNA]</scope>
    <source>
        <strain evidence="2 3">DSM 17507</strain>
    </source>
</reference>
<organism evidence="2 3">
    <name type="scientific">Novosphingobium taihuense</name>
    <dbReference type="NCBI Taxonomy" id="260085"/>
    <lineage>
        <taxon>Bacteria</taxon>
        <taxon>Pseudomonadati</taxon>
        <taxon>Pseudomonadota</taxon>
        <taxon>Alphaproteobacteria</taxon>
        <taxon>Sphingomonadales</taxon>
        <taxon>Sphingomonadaceae</taxon>
        <taxon>Novosphingobium</taxon>
    </lineage>
</organism>
<protein>
    <submittedName>
        <fullName evidence="2">Uncharacterized protein</fullName>
    </submittedName>
</protein>
<proteinExistence type="predicted"/>
<keyword evidence="1" id="KW-1133">Transmembrane helix</keyword>
<evidence type="ECO:0000256" key="1">
    <source>
        <dbReference type="SAM" id="Phobius"/>
    </source>
</evidence>
<feature type="transmembrane region" description="Helical" evidence="1">
    <location>
        <begin position="39"/>
        <end position="58"/>
    </location>
</feature>
<dbReference type="RefSeq" id="WP_158637753.1">
    <property type="nucleotide sequence ID" value="NZ_JACHOA010000003.1"/>
</dbReference>
<evidence type="ECO:0000313" key="3">
    <source>
        <dbReference type="Proteomes" id="UP000538566"/>
    </source>
</evidence>
<evidence type="ECO:0000313" key="2">
    <source>
        <dbReference type="EMBL" id="MBB4613708.1"/>
    </source>
</evidence>
<keyword evidence="1" id="KW-0812">Transmembrane</keyword>
<gene>
    <name evidence="2" type="ORF">GGR37_001983</name>
</gene>
<dbReference type="AlphaFoldDB" id="A0A7W7AB18"/>
<accession>A0A7W7AB18</accession>
<keyword evidence="3" id="KW-1185">Reference proteome</keyword>
<feature type="transmembrane region" description="Helical" evidence="1">
    <location>
        <begin position="78"/>
        <end position="98"/>
    </location>
</feature>